<evidence type="ECO:0000259" key="1">
    <source>
        <dbReference type="Pfam" id="PF07727"/>
    </source>
</evidence>
<proteinExistence type="predicted"/>
<comment type="caution">
    <text evidence="2">The sequence shown here is derived from an EMBL/GenBank/DDBJ whole genome shotgun (WGS) entry which is preliminary data.</text>
</comment>
<dbReference type="Proteomes" id="UP000266841">
    <property type="component" value="Unassembled WGS sequence"/>
</dbReference>
<dbReference type="InterPro" id="IPR013103">
    <property type="entry name" value="RVT_2"/>
</dbReference>
<evidence type="ECO:0000313" key="2">
    <source>
        <dbReference type="EMBL" id="EJK68066.1"/>
    </source>
</evidence>
<dbReference type="Pfam" id="PF07727">
    <property type="entry name" value="RVT_2"/>
    <property type="match status" value="1"/>
</dbReference>
<dbReference type="GO" id="GO:0003676">
    <property type="term" value="F:nucleic acid binding"/>
    <property type="evidence" value="ECO:0007669"/>
    <property type="project" value="InterPro"/>
</dbReference>
<protein>
    <recommendedName>
        <fullName evidence="1">Reverse transcriptase Ty1/copia-type domain-containing protein</fullName>
    </recommendedName>
</protein>
<sequence>MIGACLAGVRGAGKSMSHLDSHCNFHAFGEDSTDVGNEGRVADVSGYDSQLGTRTISIRDKAVAYDDPHSMRTILLIARNSLHIPGMPTNLLSPFLIREAGNVVNDVPMQHLEHPTSDDHCIIDPRTNIKLRLELDGTFSGLTTRALTDHELQHIEDFDQLWLTPDEDSWDPNVPDFEEREQSLMDVDGNVKELAPQDLRPMGEKECLFAEVSNVIATEEVAIPTGVTEDEYEYLKSMVCNDMLDDDPLWPCADYQNAYATSFPDSSSAQVDWINDTDTTINPFLAISDDAGLNIALQLQRETANVASTLGTIPGLELDDDLFQSIGETIARAESELSSLEAGKASGRASGKDLSNLWQIKIQDAERTVRATTQLHPQNTRTSLTRQLSTNDRMLRYRRLKSVFFTDTLGVHKKYKSTRQYRYVQVFVSDTGFIYIHFMREQKHYDQALKAFSKEVGAPDVLVCDPHPTQTKLEVKEYCNKIGTKLRVLEERTQWADRAELYIGILKDGTRKDMRNSDAPVVLWDYCMERRASIYNMTVRDQPQLGGQSAYMRTFGETPDISNLLWGWYDWCYYRDNKNFPYPREVLGRVLGPAKNQGNEMAQYILQINGEVVVRRTLRRLRPDELAPSNEVESRRRHLFNLSIQQKLGSTYSAKPIIPDNPFQAKFEDVANDEELKVELPYTFDGEGTPDVPIADIVDSAGKPIGNQSFTDTLIGIEVAMSRPEDDAKGLCRVLRAAVDKDGKTTGHYDANPNLNTLIYECQCWDGKVRKYAANIIAENILNQVNADGTVSCSLDRIVDHKREGDAVRKEDLTGADGSKLRFTTKGWKFKCLWKDGSYEWVHLSDLKESNPVDVAEYAQANQLLDEPAFTWWCPYTLRKKTAILNAVNSRVCRSNVKYGIRVPRTLKEARQLDRINGNNCWEAAYEKEMKNVGIAFRILEEGQPPPPGYTKSSGHLVFDVKMDFTRKARWVKDGHKTADPETSSYAGVVSKESIRVLLTHAALHDIPVCAADIRNAYLSAKSSEKHYVVCGLEFGEHNVGKVAVIERALYGGKVAGRDYWHHLRKIMHDKLGFTSSRGDPDVWFREARRTTDGSPYYEYVLIYTDDILVISDNAEAILRNELGSGEDAFELKEESIGKPSQYLGGKLSEVTLNNGNKAWQFSSAQYVKEAVKNVEAYLADTGRKLPRRALTPFSSAYRPEIDVSRELHEVSEADAAYFHSLIGVLRWIV</sequence>
<accession>K0T3X3</accession>
<keyword evidence="3" id="KW-1185">Reference proteome</keyword>
<name>K0T3X3_THAOC</name>
<dbReference type="AlphaFoldDB" id="K0T3X3"/>
<dbReference type="eggNOG" id="KOG0017">
    <property type="taxonomic scope" value="Eukaryota"/>
</dbReference>
<organism evidence="2 3">
    <name type="scientific">Thalassiosira oceanica</name>
    <name type="common">Marine diatom</name>
    <dbReference type="NCBI Taxonomy" id="159749"/>
    <lineage>
        <taxon>Eukaryota</taxon>
        <taxon>Sar</taxon>
        <taxon>Stramenopiles</taxon>
        <taxon>Ochrophyta</taxon>
        <taxon>Bacillariophyta</taxon>
        <taxon>Coscinodiscophyceae</taxon>
        <taxon>Thalassiosirophycidae</taxon>
        <taxon>Thalassiosirales</taxon>
        <taxon>Thalassiosiraceae</taxon>
        <taxon>Thalassiosira</taxon>
    </lineage>
</organism>
<dbReference type="EMBL" id="AGNL01012125">
    <property type="protein sequence ID" value="EJK68066.1"/>
    <property type="molecule type" value="Genomic_DNA"/>
</dbReference>
<feature type="domain" description="Reverse transcriptase Ty1/copia-type" evidence="1">
    <location>
        <begin position="963"/>
        <end position="1176"/>
    </location>
</feature>
<dbReference type="InterPro" id="IPR012337">
    <property type="entry name" value="RNaseH-like_sf"/>
</dbReference>
<dbReference type="OrthoDB" id="43215at2759"/>
<reference evidence="2 3" key="1">
    <citation type="journal article" date="2012" name="Genome Biol.">
        <title>Genome and low-iron response of an oceanic diatom adapted to chronic iron limitation.</title>
        <authorList>
            <person name="Lommer M."/>
            <person name="Specht M."/>
            <person name="Roy A.S."/>
            <person name="Kraemer L."/>
            <person name="Andreson R."/>
            <person name="Gutowska M.A."/>
            <person name="Wolf J."/>
            <person name="Bergner S.V."/>
            <person name="Schilhabel M.B."/>
            <person name="Klostermeier U.C."/>
            <person name="Beiko R.G."/>
            <person name="Rosenstiel P."/>
            <person name="Hippler M."/>
            <person name="Laroche J."/>
        </authorList>
    </citation>
    <scope>NUCLEOTIDE SEQUENCE [LARGE SCALE GENOMIC DNA]</scope>
    <source>
        <strain evidence="2 3">CCMP1005</strain>
    </source>
</reference>
<dbReference type="SUPFAM" id="SSF53098">
    <property type="entry name" value="Ribonuclease H-like"/>
    <property type="match status" value="1"/>
</dbReference>
<feature type="non-terminal residue" evidence="2">
    <location>
        <position position="1230"/>
    </location>
</feature>
<gene>
    <name evidence="2" type="ORF">THAOC_10796</name>
</gene>
<evidence type="ECO:0000313" key="3">
    <source>
        <dbReference type="Proteomes" id="UP000266841"/>
    </source>
</evidence>
<dbReference type="InterPro" id="IPR036397">
    <property type="entry name" value="RNaseH_sf"/>
</dbReference>
<dbReference type="Gene3D" id="3.30.420.10">
    <property type="entry name" value="Ribonuclease H-like superfamily/Ribonuclease H"/>
    <property type="match status" value="1"/>
</dbReference>